<evidence type="ECO:0000256" key="6">
    <source>
        <dbReference type="PROSITE-ProRule" id="PRU00284"/>
    </source>
</evidence>
<dbReference type="Pfam" id="PF22673">
    <property type="entry name" value="MCP-like_PDC_1"/>
    <property type="match status" value="1"/>
</dbReference>
<dbReference type="PANTHER" id="PTHR32089:SF112">
    <property type="entry name" value="LYSOZYME-LIKE PROTEIN-RELATED"/>
    <property type="match status" value="1"/>
</dbReference>
<organism evidence="10 11">
    <name type="scientific">Robertmurraya siralis</name>
    <dbReference type="NCBI Taxonomy" id="77777"/>
    <lineage>
        <taxon>Bacteria</taxon>
        <taxon>Bacillati</taxon>
        <taxon>Bacillota</taxon>
        <taxon>Bacilli</taxon>
        <taxon>Bacillales</taxon>
        <taxon>Bacillaceae</taxon>
        <taxon>Robertmurraya</taxon>
    </lineage>
</organism>
<feature type="domain" description="HAMP" evidence="9">
    <location>
        <begin position="325"/>
        <end position="377"/>
    </location>
</feature>
<dbReference type="SMART" id="SM00283">
    <property type="entry name" value="MA"/>
    <property type="match status" value="1"/>
</dbReference>
<dbReference type="CDD" id="cd12912">
    <property type="entry name" value="PDC2_MCP_like"/>
    <property type="match status" value="1"/>
</dbReference>
<dbReference type="Pfam" id="PF00672">
    <property type="entry name" value="HAMP"/>
    <property type="match status" value="1"/>
</dbReference>
<accession>A0A919WLJ8</accession>
<gene>
    <name evidence="10" type="ORF">J27TS8_39620</name>
</gene>
<dbReference type="EMBL" id="BORC01000009">
    <property type="protein sequence ID" value="GIN63969.1"/>
    <property type="molecule type" value="Genomic_DNA"/>
</dbReference>
<evidence type="ECO:0000256" key="5">
    <source>
        <dbReference type="ARBA" id="ARBA00029447"/>
    </source>
</evidence>
<dbReference type="CDD" id="cd06225">
    <property type="entry name" value="HAMP"/>
    <property type="match status" value="1"/>
</dbReference>
<name>A0A919WLJ8_9BACI</name>
<dbReference type="GO" id="GO:0007165">
    <property type="term" value="P:signal transduction"/>
    <property type="evidence" value="ECO:0007669"/>
    <property type="project" value="UniProtKB-KW"/>
</dbReference>
<evidence type="ECO:0000256" key="7">
    <source>
        <dbReference type="SAM" id="Phobius"/>
    </source>
</evidence>
<evidence type="ECO:0000259" key="9">
    <source>
        <dbReference type="PROSITE" id="PS50885"/>
    </source>
</evidence>
<dbReference type="SMART" id="SM00304">
    <property type="entry name" value="HAMP"/>
    <property type="match status" value="1"/>
</dbReference>
<keyword evidence="3 7" id="KW-0472">Membrane</keyword>
<dbReference type="RefSeq" id="WP_212934318.1">
    <property type="nucleotide sequence ID" value="NZ_BORC01000009.1"/>
</dbReference>
<dbReference type="SUPFAM" id="SSF103190">
    <property type="entry name" value="Sensory domain-like"/>
    <property type="match status" value="1"/>
</dbReference>
<evidence type="ECO:0000259" key="8">
    <source>
        <dbReference type="PROSITE" id="PS50111"/>
    </source>
</evidence>
<dbReference type="AlphaFoldDB" id="A0A919WLJ8"/>
<keyword evidence="4 6" id="KW-0807">Transducer</keyword>
<evidence type="ECO:0000256" key="4">
    <source>
        <dbReference type="ARBA" id="ARBA00023224"/>
    </source>
</evidence>
<dbReference type="Gene3D" id="6.10.340.10">
    <property type="match status" value="1"/>
</dbReference>
<dbReference type="PROSITE" id="PS50885">
    <property type="entry name" value="HAMP"/>
    <property type="match status" value="1"/>
</dbReference>
<dbReference type="PROSITE" id="PS50111">
    <property type="entry name" value="CHEMOTAXIS_TRANSDUC_2"/>
    <property type="match status" value="1"/>
</dbReference>
<dbReference type="SUPFAM" id="SSF58104">
    <property type="entry name" value="Methyl-accepting chemotaxis protein (MCP) signaling domain"/>
    <property type="match status" value="1"/>
</dbReference>
<protein>
    <submittedName>
        <fullName evidence="10">Methyl-accepting chemotaxis protein</fullName>
    </submittedName>
</protein>
<evidence type="ECO:0000256" key="2">
    <source>
        <dbReference type="ARBA" id="ARBA00022475"/>
    </source>
</evidence>
<keyword evidence="7" id="KW-1133">Transmembrane helix</keyword>
<comment type="similarity">
    <text evidence="5">Belongs to the methyl-accepting chemotaxis (MCP) protein family.</text>
</comment>
<dbReference type="GO" id="GO:0005886">
    <property type="term" value="C:plasma membrane"/>
    <property type="evidence" value="ECO:0007669"/>
    <property type="project" value="UniProtKB-SubCell"/>
</dbReference>
<keyword evidence="11" id="KW-1185">Reference proteome</keyword>
<dbReference type="InterPro" id="IPR003660">
    <property type="entry name" value="HAMP_dom"/>
</dbReference>
<feature type="transmembrane region" description="Helical" evidence="7">
    <location>
        <begin position="301"/>
        <end position="323"/>
    </location>
</feature>
<proteinExistence type="inferred from homology"/>
<comment type="caution">
    <text evidence="10">The sequence shown here is derived from an EMBL/GenBank/DDBJ whole genome shotgun (WGS) entry which is preliminary data.</text>
</comment>
<feature type="domain" description="Methyl-accepting transducer" evidence="8">
    <location>
        <begin position="396"/>
        <end position="632"/>
    </location>
</feature>
<dbReference type="Gene3D" id="3.30.450.20">
    <property type="entry name" value="PAS domain"/>
    <property type="match status" value="2"/>
</dbReference>
<dbReference type="Pfam" id="PF00015">
    <property type="entry name" value="MCPsignal"/>
    <property type="match status" value="1"/>
</dbReference>
<keyword evidence="2" id="KW-1003">Cell membrane</keyword>
<comment type="subcellular location">
    <subcellularLocation>
        <location evidence="1">Cell membrane</location>
    </subcellularLocation>
</comment>
<dbReference type="InterPro" id="IPR004089">
    <property type="entry name" value="MCPsignal_dom"/>
</dbReference>
<dbReference type="CDD" id="cd12913">
    <property type="entry name" value="PDC1_MCP_like"/>
    <property type="match status" value="1"/>
</dbReference>
<dbReference type="CDD" id="cd11386">
    <property type="entry name" value="MCP_signal"/>
    <property type="match status" value="1"/>
</dbReference>
<dbReference type="Proteomes" id="UP000682111">
    <property type="component" value="Unassembled WGS sequence"/>
</dbReference>
<evidence type="ECO:0000313" key="11">
    <source>
        <dbReference type="Proteomes" id="UP000682111"/>
    </source>
</evidence>
<reference evidence="10" key="1">
    <citation type="submission" date="2021-03" db="EMBL/GenBank/DDBJ databases">
        <title>Antimicrobial resistance genes in bacteria isolated from Japanese honey, and their potential for conferring macrolide and lincosamide resistance in the American foulbrood pathogen Paenibacillus larvae.</title>
        <authorList>
            <person name="Okamoto M."/>
            <person name="Kumagai M."/>
            <person name="Kanamori H."/>
            <person name="Takamatsu D."/>
        </authorList>
    </citation>
    <scope>NUCLEOTIDE SEQUENCE</scope>
    <source>
        <strain evidence="10">J27TS8</strain>
    </source>
</reference>
<dbReference type="PANTHER" id="PTHR32089">
    <property type="entry name" value="METHYL-ACCEPTING CHEMOTAXIS PROTEIN MCPB"/>
    <property type="match status" value="1"/>
</dbReference>
<dbReference type="InterPro" id="IPR029151">
    <property type="entry name" value="Sensor-like_sf"/>
</dbReference>
<evidence type="ECO:0000256" key="3">
    <source>
        <dbReference type="ARBA" id="ARBA00023136"/>
    </source>
</evidence>
<evidence type="ECO:0000256" key="1">
    <source>
        <dbReference type="ARBA" id="ARBA00004236"/>
    </source>
</evidence>
<keyword evidence="7" id="KW-0812">Transmembrane</keyword>
<sequence length="682" mass="75273">MKFKSVKMRTLSLILPLLLLILGAIIVFSYISSKNILEQQIEERMNNQLESITETIGKSLVAHSKIPELIARQVEISPKDYSLNTYEEMLLNAIPSNDSTFGGGIFFEPFKYKNDVEYFSAFAYWEEGSIKTTQEYSDPAFNYTAQDWYTIVKDTDQSVVFTSPYLDTNVDVSMVTASAPFYDDQDNFMGVATGDIDLSEIQKMIRDTKVEETGYSFLIDKNGTYIADLEAEKAMQVNIQDDPNTALAKLGNQIVENDDGILHFKDQTGDYSLFFKKEPLTDWTIGLVVPDKELYASLSSLFRNLMIVSLIGVALVVVIILFYSRWIVKNINDVNGMAEKIADGDLSYTLTTNSQDEFGQMAAHLNRMKDNLAEIIQKVSLQSQQVAATSEQLSASAEESSKATEQITLAVQDVATGSEQQVENTTISTNRANEISNVIEEALDATATITKLITETNKKANAGSEVVANTLKQIDFVHQATTETASSVDRLGEKSNQVTQIVDMISNIAEQTNLLALNASIEAARAGEHGQGFSVVANEVKKLAEQSSDATKEIFNIIQEIKNETERTVSAMNDNKQSVQDSIELVYKTGDTFKEIVQMIVNVVNNSKEVSAILNEVQASTQNMVPEIKAVSDIAKQSAENIQNVAAASEEQNASMEDITASASVLSSMAQELQEAISKFRV</sequence>
<evidence type="ECO:0000313" key="10">
    <source>
        <dbReference type="EMBL" id="GIN63969.1"/>
    </source>
</evidence>
<dbReference type="Gene3D" id="1.10.287.950">
    <property type="entry name" value="Methyl-accepting chemotaxis protein"/>
    <property type="match status" value="1"/>
</dbReference>